<accession>A0ABP4VJ99</accession>
<feature type="region of interest" description="Disordered" evidence="6">
    <location>
        <begin position="504"/>
        <end position="523"/>
    </location>
</feature>
<dbReference type="Proteomes" id="UP001501057">
    <property type="component" value="Unassembled WGS sequence"/>
</dbReference>
<protein>
    <recommendedName>
        <fullName evidence="5">UPF0182 protein GCM10009710_01950</fullName>
    </recommendedName>
</protein>
<keyword evidence="8" id="KW-1185">Reference proteome</keyword>
<keyword evidence="2 5" id="KW-0812">Transmembrane</keyword>
<proteinExistence type="inferred from homology"/>
<gene>
    <name evidence="7" type="ORF">GCM10009710_01950</name>
</gene>
<sequence length="976" mass="106576">MSDIFGVPDQPAQAPTPERRRRVLVPTLVTVAVLIFLGSIFTNLYTDRLWFSSVGYTDVFTKVLLTRIGMFAVFGLLFALVVVGSAYLAWRFRPENPPARRDDPAVRYRQALSPILRPVTIVAALLFTAFAGSVAQGQWQTFQLWRAGGSFGISDAHFSRDVGFFVFDYPWLRFLTTFGFTTVIIAFVVSAFVLYVFGGIRVLGGIRFTRAAQVQLSVIVGFGLLVRAFGYYLDRFGYAVGNSSLFDGIGYTDAMARIPARNVLAIVAIVVALLFFAMIFLKSWTLPGLGLGGLLLASIVIGGIWPYAMQSFQVRPSEPDREGPYIAKNIEATRDAYDVADSQTEDYTAATELTPEELAGSAESRVSSRLLDPTLISDAFQQLQQVRGYYTVPETLDVDRYLLEGSDIPQDVIIAAREVDLAGLQESQRTWSNDHTVYTHGYGVIAAYGNQRGEQGEPVWAVQDIPPVGQIETDIPPRIYFGENSPSYSIVGRPDGADPIEVDIPRGGGGGDDAAGTDGDAQATQNTYDGEGGVAVGSLFHKLLYAVKFNEPNIVLSDRVNENSKILYDRHPRDRVEKVAPWLTVDGDVYPAVVDGRVVWIVDGYTTSNSYPYSEHRSLRTATADTLTQTSAQAALPTDEINYMRNSVKAVVDAYDGSVKLYAWDEDDPILEAWMKVFPDTVEKKSEISDDLMSHLRYPVDLFKVQRDVLARYHVTDAQTFYEDGERWRVPSDPTQGSDSNVLQPPYYLTMSRPGENETPNFSLTSVFLPNSRQNLASFVSVNSEATSEDYGTMQILQLPSDTQVPGPSQIANQFQTDSAVTQALLPFEQSSEARILRGNLLTLPVGGALLYVQPVYIQRSASEGTFPVLQFVAVSFGESVGFGTTLEDALANALGLQPADVPTDVEDPEPDDGGDGGTDGGDAAPAKTTSQWLTEASAAYNAAQQALAAGDLAGYQTQIDAMNTAIVGAQESLNQ</sequence>
<dbReference type="InterPro" id="IPR005372">
    <property type="entry name" value="UPF0182"/>
</dbReference>
<reference evidence="8" key="1">
    <citation type="journal article" date="2019" name="Int. J. Syst. Evol. Microbiol.">
        <title>The Global Catalogue of Microorganisms (GCM) 10K type strain sequencing project: providing services to taxonomists for standard genome sequencing and annotation.</title>
        <authorList>
            <consortium name="The Broad Institute Genomics Platform"/>
            <consortium name="The Broad Institute Genome Sequencing Center for Infectious Disease"/>
            <person name="Wu L."/>
            <person name="Ma J."/>
        </authorList>
    </citation>
    <scope>NUCLEOTIDE SEQUENCE [LARGE SCALE GENOMIC DNA]</scope>
    <source>
        <strain evidence="8">JCM 13518</strain>
    </source>
</reference>
<feature type="transmembrane region" description="Helical" evidence="5">
    <location>
        <begin position="23"/>
        <end position="45"/>
    </location>
</feature>
<feature type="transmembrane region" description="Helical" evidence="5">
    <location>
        <begin position="212"/>
        <end position="233"/>
    </location>
</feature>
<dbReference type="EMBL" id="BAAAME010000002">
    <property type="protein sequence ID" value="GAA1724767.1"/>
    <property type="molecule type" value="Genomic_DNA"/>
</dbReference>
<evidence type="ECO:0000256" key="4">
    <source>
        <dbReference type="ARBA" id="ARBA00023136"/>
    </source>
</evidence>
<comment type="caution">
    <text evidence="7">The sequence shown here is derived from an EMBL/GenBank/DDBJ whole genome shotgun (WGS) entry which is preliminary data.</text>
</comment>
<evidence type="ECO:0000256" key="2">
    <source>
        <dbReference type="ARBA" id="ARBA00022692"/>
    </source>
</evidence>
<keyword evidence="1 5" id="KW-1003">Cell membrane</keyword>
<evidence type="ECO:0000256" key="3">
    <source>
        <dbReference type="ARBA" id="ARBA00022989"/>
    </source>
</evidence>
<feature type="transmembrane region" description="Helical" evidence="5">
    <location>
        <begin position="263"/>
        <end position="281"/>
    </location>
</feature>
<dbReference type="HAMAP" id="MF_01600">
    <property type="entry name" value="UPF0182"/>
    <property type="match status" value="1"/>
</dbReference>
<evidence type="ECO:0000313" key="8">
    <source>
        <dbReference type="Proteomes" id="UP001501057"/>
    </source>
</evidence>
<evidence type="ECO:0000256" key="5">
    <source>
        <dbReference type="HAMAP-Rule" id="MF_01600"/>
    </source>
</evidence>
<keyword evidence="3 5" id="KW-1133">Transmembrane helix</keyword>
<feature type="transmembrane region" description="Helical" evidence="5">
    <location>
        <begin position="65"/>
        <end position="90"/>
    </location>
</feature>
<feature type="transmembrane region" description="Helical" evidence="5">
    <location>
        <begin position="288"/>
        <end position="308"/>
    </location>
</feature>
<dbReference type="RefSeq" id="WP_344196786.1">
    <property type="nucleotide sequence ID" value="NZ_BAAAME010000002.1"/>
</dbReference>
<evidence type="ECO:0000256" key="6">
    <source>
        <dbReference type="SAM" id="MobiDB-lite"/>
    </source>
</evidence>
<keyword evidence="4 5" id="KW-0472">Membrane</keyword>
<evidence type="ECO:0000256" key="1">
    <source>
        <dbReference type="ARBA" id="ARBA00022475"/>
    </source>
</evidence>
<evidence type="ECO:0000313" key="7">
    <source>
        <dbReference type="EMBL" id="GAA1724767.1"/>
    </source>
</evidence>
<dbReference type="PANTHER" id="PTHR39344:SF1">
    <property type="entry name" value="UPF0182 PROTEIN SLL1060"/>
    <property type="match status" value="1"/>
</dbReference>
<feature type="compositionally biased region" description="Low complexity" evidence="6">
    <location>
        <begin position="514"/>
        <end position="523"/>
    </location>
</feature>
<feature type="region of interest" description="Disordered" evidence="6">
    <location>
        <begin position="900"/>
        <end position="927"/>
    </location>
</feature>
<comment type="subcellular location">
    <subcellularLocation>
        <location evidence="5">Cell membrane</location>
        <topology evidence="5">Multi-pass membrane protein</topology>
    </subcellularLocation>
</comment>
<comment type="similarity">
    <text evidence="5">Belongs to the UPF0182 family.</text>
</comment>
<feature type="compositionally biased region" description="Acidic residues" evidence="6">
    <location>
        <begin position="904"/>
        <end position="915"/>
    </location>
</feature>
<dbReference type="Pfam" id="PF03699">
    <property type="entry name" value="UPF0182"/>
    <property type="match status" value="1"/>
</dbReference>
<feature type="transmembrane region" description="Helical" evidence="5">
    <location>
        <begin position="111"/>
        <end position="135"/>
    </location>
</feature>
<name>A0ABP4VJ99_9ACTN</name>
<feature type="transmembrane region" description="Helical" evidence="5">
    <location>
        <begin position="174"/>
        <end position="200"/>
    </location>
</feature>
<dbReference type="PANTHER" id="PTHR39344">
    <property type="entry name" value="UPF0182 PROTEIN SLL1060"/>
    <property type="match status" value="1"/>
</dbReference>
<organism evidence="7 8">
    <name type="scientific">Aeromicrobium alkaliterrae</name>
    <dbReference type="NCBI Taxonomy" id="302168"/>
    <lineage>
        <taxon>Bacteria</taxon>
        <taxon>Bacillati</taxon>
        <taxon>Actinomycetota</taxon>
        <taxon>Actinomycetes</taxon>
        <taxon>Propionibacteriales</taxon>
        <taxon>Nocardioidaceae</taxon>
        <taxon>Aeromicrobium</taxon>
    </lineage>
</organism>